<evidence type="ECO:0000256" key="1">
    <source>
        <dbReference type="PROSITE-ProRule" id="PRU00047"/>
    </source>
</evidence>
<evidence type="ECO:0000313" key="4">
    <source>
        <dbReference type="EMBL" id="OWY94251.1"/>
    </source>
</evidence>
<keyword evidence="5" id="KW-1185">Reference proteome</keyword>
<protein>
    <recommendedName>
        <fullName evidence="3">CCHC-type domain-containing protein</fullName>
    </recommendedName>
</protein>
<dbReference type="SMART" id="SM00343">
    <property type="entry name" value="ZnF_C2HC"/>
    <property type="match status" value="1"/>
</dbReference>
<evidence type="ECO:0000259" key="3">
    <source>
        <dbReference type="PROSITE" id="PS50158"/>
    </source>
</evidence>
<keyword evidence="1" id="KW-0862">Zinc</keyword>
<organism evidence="4 5">
    <name type="scientific">Phytophthora megakarya</name>
    <dbReference type="NCBI Taxonomy" id="4795"/>
    <lineage>
        <taxon>Eukaryota</taxon>
        <taxon>Sar</taxon>
        <taxon>Stramenopiles</taxon>
        <taxon>Oomycota</taxon>
        <taxon>Peronosporomycetes</taxon>
        <taxon>Peronosporales</taxon>
        <taxon>Peronosporaceae</taxon>
        <taxon>Phytophthora</taxon>
    </lineage>
</organism>
<sequence length="188" mass="20864">MRHLRMTYNVSCNASIEAAKREYMGLYLDGDDPMVEHNKTTRRVLDEPKEQHVVVSDAEKRPNFMQSLGPALNGFVGVLESCVTFEVILQRCQAEAIRREQQKGRQSPSDAASGGKVASAFNTEQRAGKNGSKSNKKRDMSKVKCLNCQQLGHYVRNCTNATMPPSSMKEAASMAFSVEDTAGNDKRE</sequence>
<dbReference type="OrthoDB" id="114941at2759"/>
<dbReference type="GO" id="GO:0008270">
    <property type="term" value="F:zinc ion binding"/>
    <property type="evidence" value="ECO:0007669"/>
    <property type="project" value="UniProtKB-KW"/>
</dbReference>
<dbReference type="SUPFAM" id="SSF57756">
    <property type="entry name" value="Retrovirus zinc finger-like domains"/>
    <property type="match status" value="1"/>
</dbReference>
<proteinExistence type="predicted"/>
<dbReference type="AlphaFoldDB" id="A0A225UMV4"/>
<keyword evidence="1" id="KW-0479">Metal-binding</keyword>
<evidence type="ECO:0000256" key="2">
    <source>
        <dbReference type="SAM" id="MobiDB-lite"/>
    </source>
</evidence>
<feature type="region of interest" description="Disordered" evidence="2">
    <location>
        <begin position="164"/>
        <end position="188"/>
    </location>
</feature>
<comment type="caution">
    <text evidence="4">The sequence shown here is derived from an EMBL/GenBank/DDBJ whole genome shotgun (WGS) entry which is preliminary data.</text>
</comment>
<keyword evidence="1" id="KW-0863">Zinc-finger</keyword>
<dbReference type="Gene3D" id="4.10.60.10">
    <property type="entry name" value="Zinc finger, CCHC-type"/>
    <property type="match status" value="1"/>
</dbReference>
<dbReference type="Proteomes" id="UP000198211">
    <property type="component" value="Unassembled WGS sequence"/>
</dbReference>
<name>A0A225UMV4_9STRA</name>
<dbReference type="Pfam" id="PF00098">
    <property type="entry name" value="zf-CCHC"/>
    <property type="match status" value="1"/>
</dbReference>
<dbReference type="PROSITE" id="PS50158">
    <property type="entry name" value="ZF_CCHC"/>
    <property type="match status" value="1"/>
</dbReference>
<feature type="domain" description="CCHC-type" evidence="3">
    <location>
        <begin position="144"/>
        <end position="160"/>
    </location>
</feature>
<reference evidence="5" key="1">
    <citation type="submission" date="2017-03" db="EMBL/GenBank/DDBJ databases">
        <title>Phytopthora megakarya and P. palmivora, two closely related causual agents of cacao black pod achieved similar genome size and gene model numbers by different mechanisms.</title>
        <authorList>
            <person name="Ali S."/>
            <person name="Shao J."/>
            <person name="Larry D.J."/>
            <person name="Kronmiller B."/>
            <person name="Shen D."/>
            <person name="Strem M.D."/>
            <person name="Melnick R.L."/>
            <person name="Guiltinan M.J."/>
            <person name="Tyler B.M."/>
            <person name="Meinhardt L.W."/>
            <person name="Bailey B.A."/>
        </authorList>
    </citation>
    <scope>NUCLEOTIDE SEQUENCE [LARGE SCALE GENOMIC DNA]</scope>
    <source>
        <strain evidence="5">zdho120</strain>
    </source>
</reference>
<evidence type="ECO:0000313" key="5">
    <source>
        <dbReference type="Proteomes" id="UP000198211"/>
    </source>
</evidence>
<dbReference type="GO" id="GO:0003676">
    <property type="term" value="F:nucleic acid binding"/>
    <property type="evidence" value="ECO:0007669"/>
    <property type="project" value="InterPro"/>
</dbReference>
<feature type="region of interest" description="Disordered" evidence="2">
    <location>
        <begin position="98"/>
        <end position="139"/>
    </location>
</feature>
<dbReference type="InterPro" id="IPR001878">
    <property type="entry name" value="Znf_CCHC"/>
</dbReference>
<dbReference type="EMBL" id="NBNE01014672">
    <property type="protein sequence ID" value="OWY94251.1"/>
    <property type="molecule type" value="Genomic_DNA"/>
</dbReference>
<gene>
    <name evidence="4" type="ORF">PHMEG_00036072</name>
</gene>
<dbReference type="InterPro" id="IPR036875">
    <property type="entry name" value="Znf_CCHC_sf"/>
</dbReference>
<accession>A0A225UMV4</accession>